<reference evidence="2" key="2">
    <citation type="submission" date="2021-09" db="EMBL/GenBank/DDBJ databases">
        <authorList>
            <person name="Gilroy R."/>
        </authorList>
    </citation>
    <scope>NUCLEOTIDE SEQUENCE</scope>
    <source>
        <strain evidence="2">ChiBcec21-2208</strain>
    </source>
</reference>
<gene>
    <name evidence="2" type="ORF">K8V20_04680</name>
</gene>
<comment type="caution">
    <text evidence="2">The sequence shown here is derived from an EMBL/GenBank/DDBJ whole genome shotgun (WGS) entry which is preliminary data.</text>
</comment>
<organism evidence="2 3">
    <name type="scientific">Subdoligranulum variabile</name>
    <dbReference type="NCBI Taxonomy" id="214851"/>
    <lineage>
        <taxon>Bacteria</taxon>
        <taxon>Bacillati</taxon>
        <taxon>Bacillota</taxon>
        <taxon>Clostridia</taxon>
        <taxon>Eubacteriales</taxon>
        <taxon>Oscillospiraceae</taxon>
        <taxon>Subdoligranulum</taxon>
    </lineage>
</organism>
<evidence type="ECO:0000313" key="2">
    <source>
        <dbReference type="EMBL" id="HJG27927.1"/>
    </source>
</evidence>
<dbReference type="InterPro" id="IPR005094">
    <property type="entry name" value="Endonuclease_MobA/VirD2"/>
</dbReference>
<dbReference type="Proteomes" id="UP000782880">
    <property type="component" value="Unassembled WGS sequence"/>
</dbReference>
<dbReference type="EMBL" id="DYVE01000120">
    <property type="protein sequence ID" value="HJG27927.1"/>
    <property type="molecule type" value="Genomic_DNA"/>
</dbReference>
<sequence length="451" mass="52821">MRDNLRRVVDYAANPEKTEYGALSQALHYAGNDAKTTLTESAKLMSGIHCRPETAWADMRAVQRKFGKTEGVVAMHAYQSFQPGEVTPEQCHAIGVELARQVWGGRFQVLVATHMNTHCLHNHFVINAVSYVDGKKYEQRRSQYRELRRASDALCWAQGLSVVQPQGKSTPRLFYEAERRGEPTRYNRMREALRTALQQTSTEEDFALALRRMGYLWRREEGRKYATLRSVDGGRPVRLHRLGPEFDWPALARALDAHYYRFGPHYYSLFGGYDRPRRPVFRSWAKVRYKGLLDELFGKPHLGRQYLYFRYKVQAKPNPRASINWPEIEAIWRNVERTLEEMNLCFDRDFHTTDEVEARRRELAAQIDALCKERADCARLIRHKVPPPGTAERRAELTRQIKALRHEDEVCDRILRRVRATTACRQALAEQARQRAEEKARHRKRRRDLER</sequence>
<dbReference type="AlphaFoldDB" id="A0A921LNM9"/>
<evidence type="ECO:0000313" key="3">
    <source>
        <dbReference type="Proteomes" id="UP000782880"/>
    </source>
</evidence>
<reference evidence="2" key="1">
    <citation type="journal article" date="2021" name="PeerJ">
        <title>Extensive microbial diversity within the chicken gut microbiome revealed by metagenomics and culture.</title>
        <authorList>
            <person name="Gilroy R."/>
            <person name="Ravi A."/>
            <person name="Getino M."/>
            <person name="Pursley I."/>
            <person name="Horton D.L."/>
            <person name="Alikhan N.F."/>
            <person name="Baker D."/>
            <person name="Gharbi K."/>
            <person name="Hall N."/>
            <person name="Watson M."/>
            <person name="Adriaenssens E.M."/>
            <person name="Foster-Nyarko E."/>
            <person name="Jarju S."/>
            <person name="Secka A."/>
            <person name="Antonio M."/>
            <person name="Oren A."/>
            <person name="Chaudhuri R.R."/>
            <person name="La Ragione R."/>
            <person name="Hildebrand F."/>
            <person name="Pallen M.J."/>
        </authorList>
    </citation>
    <scope>NUCLEOTIDE SEQUENCE</scope>
    <source>
        <strain evidence="2">ChiBcec21-2208</strain>
    </source>
</reference>
<evidence type="ECO:0000259" key="1">
    <source>
        <dbReference type="Pfam" id="PF03432"/>
    </source>
</evidence>
<dbReference type="Pfam" id="PF03432">
    <property type="entry name" value="Relaxase"/>
    <property type="match status" value="1"/>
</dbReference>
<feature type="domain" description="MobA/VirD2-like nuclease" evidence="1">
    <location>
        <begin position="31"/>
        <end position="160"/>
    </location>
</feature>
<proteinExistence type="predicted"/>
<accession>A0A921LNM9</accession>
<protein>
    <submittedName>
        <fullName evidence="2">Relaxase/mobilization nuclease domain-containing protein</fullName>
    </submittedName>
</protein>
<name>A0A921LNM9_9FIRM</name>